<keyword evidence="3" id="KW-1133">Transmembrane helix</keyword>
<dbReference type="EMBL" id="SUME01000002">
    <property type="protein sequence ID" value="TJZ62196.1"/>
    <property type="molecule type" value="Genomic_DNA"/>
</dbReference>
<reference evidence="4 5" key="1">
    <citation type="submission" date="2019-04" db="EMBL/GenBank/DDBJ databases">
        <title>Sphingobacterium olei sp. nov., isolated from oil-contaminated soil.</title>
        <authorList>
            <person name="Liu B."/>
        </authorList>
    </citation>
    <scope>NUCLEOTIDE SEQUENCE [LARGE SCALE GENOMIC DNA]</scope>
    <source>
        <strain evidence="4 5">HAL-9</strain>
    </source>
</reference>
<feature type="transmembrane region" description="Helical" evidence="3">
    <location>
        <begin position="71"/>
        <end position="88"/>
    </location>
</feature>
<comment type="similarity">
    <text evidence="2">Belongs to the CDP-alcohol phosphatidyltransferase class-I family.</text>
</comment>
<dbReference type="RefSeq" id="WP_136900540.1">
    <property type="nucleotide sequence ID" value="NZ_SUME01000002.1"/>
</dbReference>
<dbReference type="GO" id="GO:0016020">
    <property type="term" value="C:membrane"/>
    <property type="evidence" value="ECO:0007669"/>
    <property type="project" value="InterPro"/>
</dbReference>
<dbReference type="GO" id="GO:0016780">
    <property type="term" value="F:phosphotransferase activity, for other substituted phosphate groups"/>
    <property type="evidence" value="ECO:0007669"/>
    <property type="project" value="InterPro"/>
</dbReference>
<evidence type="ECO:0000256" key="1">
    <source>
        <dbReference type="ARBA" id="ARBA00022679"/>
    </source>
</evidence>
<keyword evidence="3" id="KW-0472">Membrane</keyword>
<organism evidence="4 5">
    <name type="scientific">Sphingobacterium olei</name>
    <dbReference type="NCBI Taxonomy" id="2571155"/>
    <lineage>
        <taxon>Bacteria</taxon>
        <taxon>Pseudomonadati</taxon>
        <taxon>Bacteroidota</taxon>
        <taxon>Sphingobacteriia</taxon>
        <taxon>Sphingobacteriales</taxon>
        <taxon>Sphingobacteriaceae</taxon>
        <taxon>Sphingobacterium</taxon>
    </lineage>
</organism>
<dbReference type="AlphaFoldDB" id="A0A4U0P488"/>
<feature type="transmembrane region" description="Helical" evidence="3">
    <location>
        <begin position="152"/>
        <end position="175"/>
    </location>
</feature>
<feature type="transmembrane region" description="Helical" evidence="3">
    <location>
        <begin position="12"/>
        <end position="31"/>
    </location>
</feature>
<dbReference type="InterPro" id="IPR048254">
    <property type="entry name" value="CDP_ALCOHOL_P_TRANSF_CS"/>
</dbReference>
<proteinExistence type="inferred from homology"/>
<evidence type="ECO:0000313" key="5">
    <source>
        <dbReference type="Proteomes" id="UP000306808"/>
    </source>
</evidence>
<dbReference type="InterPro" id="IPR043130">
    <property type="entry name" value="CDP-OH_PTrfase_TM_dom"/>
</dbReference>
<protein>
    <submittedName>
        <fullName evidence="4">CDP-alcohol phosphatidyltransferase family protein</fullName>
    </submittedName>
</protein>
<dbReference type="InterPro" id="IPR000462">
    <property type="entry name" value="CDP-OH_P_trans"/>
</dbReference>
<dbReference type="OrthoDB" id="9785031at2"/>
<keyword evidence="3" id="KW-0812">Transmembrane</keyword>
<evidence type="ECO:0000256" key="3">
    <source>
        <dbReference type="SAM" id="Phobius"/>
    </source>
</evidence>
<name>A0A4U0P488_9SPHI</name>
<feature type="transmembrane region" description="Helical" evidence="3">
    <location>
        <begin position="127"/>
        <end position="146"/>
    </location>
</feature>
<dbReference type="Proteomes" id="UP000306808">
    <property type="component" value="Unassembled WGS sequence"/>
</dbReference>
<keyword evidence="1 2" id="KW-0808">Transferase</keyword>
<accession>A0A4U0P488</accession>
<dbReference type="PROSITE" id="PS00379">
    <property type="entry name" value="CDP_ALCOHOL_P_TRANSF"/>
    <property type="match status" value="1"/>
</dbReference>
<evidence type="ECO:0000256" key="2">
    <source>
        <dbReference type="RuleBase" id="RU003750"/>
    </source>
</evidence>
<dbReference type="Gene3D" id="1.20.120.1760">
    <property type="match status" value="1"/>
</dbReference>
<sequence length="193" mass="22336">MDSKKENIWNVPNALSIYRILALPFIIQAIVTGNKSLFIMLLSINLVTDILDGLIARVFHLQTEWGAKLDSLADVGTYIMAFTGMVVLERTFVSTYRVEFTTLIVLWIFPQLLSLIRFKHFPSFHLWSYKATGYVQGIFIFTFFLFGFNAAYFYFMLVVSCLAYLEELLLVVLLAKLRSNLKSIFFVLRRKSE</sequence>
<evidence type="ECO:0000313" key="4">
    <source>
        <dbReference type="EMBL" id="TJZ62196.1"/>
    </source>
</evidence>
<keyword evidence="5" id="KW-1185">Reference proteome</keyword>
<dbReference type="GO" id="GO:0008654">
    <property type="term" value="P:phospholipid biosynthetic process"/>
    <property type="evidence" value="ECO:0007669"/>
    <property type="project" value="InterPro"/>
</dbReference>
<dbReference type="Pfam" id="PF01066">
    <property type="entry name" value="CDP-OH_P_transf"/>
    <property type="match status" value="1"/>
</dbReference>
<comment type="caution">
    <text evidence="4">The sequence shown here is derived from an EMBL/GenBank/DDBJ whole genome shotgun (WGS) entry which is preliminary data.</text>
</comment>
<gene>
    <name evidence="4" type="ORF">FAZ15_06730</name>
</gene>